<evidence type="ECO:0000256" key="1">
    <source>
        <dbReference type="ARBA" id="ARBA00022679"/>
    </source>
</evidence>
<keyword evidence="3" id="KW-0812">Transmembrane</keyword>
<dbReference type="EC" id="2.7.8.5" evidence="5"/>
<reference evidence="4" key="2">
    <citation type="submission" date="2020-09" db="EMBL/GenBank/DDBJ databases">
        <title>Novel species in genus Aeromicrobium.</title>
        <authorList>
            <person name="Zhang G."/>
        </authorList>
    </citation>
    <scope>NUCLEOTIDE SEQUENCE</scope>
    <source>
        <strain evidence="4">SSW1-57</strain>
    </source>
</reference>
<dbReference type="GO" id="GO:0008444">
    <property type="term" value="F:CDP-diacylglycerol-glycerol-3-phosphate 3-phosphatidyltransferase activity"/>
    <property type="evidence" value="ECO:0007669"/>
    <property type="project" value="UniProtKB-EC"/>
</dbReference>
<evidence type="ECO:0000313" key="6">
    <source>
        <dbReference type="Proteomes" id="UP000587211"/>
    </source>
</evidence>
<dbReference type="InterPro" id="IPR043130">
    <property type="entry name" value="CDP-OH_PTrfase_TM_dom"/>
</dbReference>
<keyword evidence="6" id="KW-1185">Reference proteome</keyword>
<dbReference type="EMBL" id="JACWMT010000001">
    <property type="protein sequence ID" value="MBD1268641.1"/>
    <property type="molecule type" value="Genomic_DNA"/>
</dbReference>
<dbReference type="RefSeq" id="WP_179423940.1">
    <property type="nucleotide sequence ID" value="NZ_BAAAMP010000002.1"/>
</dbReference>
<comment type="similarity">
    <text evidence="2">Belongs to the CDP-alcohol phosphatidyltransferase class-I family.</text>
</comment>
<dbReference type="InterPro" id="IPR048254">
    <property type="entry name" value="CDP_ALCOHOL_P_TRANSF_CS"/>
</dbReference>
<evidence type="ECO:0000313" key="4">
    <source>
        <dbReference type="EMBL" id="MBD1268641.1"/>
    </source>
</evidence>
<dbReference type="Proteomes" id="UP000659061">
    <property type="component" value="Unassembled WGS sequence"/>
</dbReference>
<feature type="transmembrane region" description="Helical" evidence="3">
    <location>
        <begin position="158"/>
        <end position="182"/>
    </location>
</feature>
<keyword evidence="1 2" id="KW-0808">Transferase</keyword>
<feature type="transmembrane region" description="Helical" evidence="3">
    <location>
        <begin position="20"/>
        <end position="42"/>
    </location>
</feature>
<evidence type="ECO:0000313" key="7">
    <source>
        <dbReference type="Proteomes" id="UP000659061"/>
    </source>
</evidence>
<gene>
    <name evidence="5" type="ORF">BJ975_000827</name>
    <name evidence="4" type="ORF">IDH50_00160</name>
</gene>
<accession>A0A8I0KFS8</accession>
<dbReference type="InterPro" id="IPR000462">
    <property type="entry name" value="CDP-OH_P_trans"/>
</dbReference>
<proteinExistence type="inferred from homology"/>
<name>A0A8I0KFS8_9ACTN</name>
<comment type="caution">
    <text evidence="4">The sequence shown here is derived from an EMBL/GenBank/DDBJ whole genome shotgun (WGS) entry which is preliminary data.</text>
</comment>
<dbReference type="PROSITE" id="PS00379">
    <property type="entry name" value="CDP_ALCOHOL_P_TRANSF"/>
    <property type="match status" value="1"/>
</dbReference>
<keyword evidence="3" id="KW-0472">Membrane</keyword>
<organism evidence="4 7">
    <name type="scientific">Aeromicrobium tamlense</name>
    <dbReference type="NCBI Taxonomy" id="375541"/>
    <lineage>
        <taxon>Bacteria</taxon>
        <taxon>Bacillati</taxon>
        <taxon>Actinomycetota</taxon>
        <taxon>Actinomycetes</taxon>
        <taxon>Propionibacteriales</taxon>
        <taxon>Nocardioidaceae</taxon>
        <taxon>Aeromicrobium</taxon>
    </lineage>
</organism>
<evidence type="ECO:0000256" key="2">
    <source>
        <dbReference type="RuleBase" id="RU003750"/>
    </source>
</evidence>
<evidence type="ECO:0000256" key="3">
    <source>
        <dbReference type="SAM" id="Phobius"/>
    </source>
</evidence>
<dbReference type="GO" id="GO:0008654">
    <property type="term" value="P:phospholipid biosynthetic process"/>
    <property type="evidence" value="ECO:0007669"/>
    <property type="project" value="InterPro"/>
</dbReference>
<sequence>MSKAVSPTHHLPGPGPFLTIPNAITVLRALGAAVLAVTALVASDPVPWLIAGYLTYWLGDSLDGLAARVLGQETRAGAVFDICSDRLSTAILAAGLVMHEPDLALPIGMFLVNFMVIDQLLSLSFLLWPIVSPNYFSQVDPTVFRYNWSHPAKALNNAGIIVAVLIGSMPVALVIVTAQLAVKIASAVRVARLASERAPGPIRAYGEVGADVLPDSGHPPGRA</sequence>
<feature type="transmembrane region" description="Helical" evidence="3">
    <location>
        <begin position="107"/>
        <end position="131"/>
    </location>
</feature>
<dbReference type="EMBL" id="JACBZN010000001">
    <property type="protein sequence ID" value="NYI37452.1"/>
    <property type="molecule type" value="Genomic_DNA"/>
</dbReference>
<dbReference type="AlphaFoldDB" id="A0A8I0KFS8"/>
<protein>
    <submittedName>
        <fullName evidence="4">CDP-alcohol phosphatidyltransferase family protein</fullName>
    </submittedName>
    <submittedName>
        <fullName evidence="5">CDP-diacylglycerol--glycerol-3-phosphate 3-phosphatidyltransferase</fullName>
        <ecNumber evidence="5">2.7.8.5</ecNumber>
    </submittedName>
</protein>
<dbReference type="Gene3D" id="1.20.120.1760">
    <property type="match status" value="1"/>
</dbReference>
<evidence type="ECO:0000313" key="5">
    <source>
        <dbReference type="EMBL" id="NYI37452.1"/>
    </source>
</evidence>
<keyword evidence="3" id="KW-1133">Transmembrane helix</keyword>
<dbReference type="Proteomes" id="UP000587211">
    <property type="component" value="Unassembled WGS sequence"/>
</dbReference>
<dbReference type="Pfam" id="PF01066">
    <property type="entry name" value="CDP-OH_P_transf"/>
    <property type="match status" value="1"/>
</dbReference>
<dbReference type="GO" id="GO:0016020">
    <property type="term" value="C:membrane"/>
    <property type="evidence" value="ECO:0007669"/>
    <property type="project" value="InterPro"/>
</dbReference>
<reference evidence="5 6" key="1">
    <citation type="submission" date="2020-07" db="EMBL/GenBank/DDBJ databases">
        <title>Sequencing the genomes of 1000 actinobacteria strains.</title>
        <authorList>
            <person name="Klenk H.-P."/>
        </authorList>
    </citation>
    <scope>NUCLEOTIDE SEQUENCE [LARGE SCALE GENOMIC DNA]</scope>
    <source>
        <strain evidence="5 6">DSM 19087</strain>
    </source>
</reference>